<keyword evidence="4" id="KW-0028">Amino-acid biosynthesis</keyword>
<dbReference type="EMBL" id="CABFNO020001301">
    <property type="protein sequence ID" value="CAG9979514.1"/>
    <property type="molecule type" value="Genomic_DNA"/>
</dbReference>
<dbReference type="FunFam" id="3.40.630.30:FF:000029">
    <property type="entry name" value="Bifunctional acetylglutamate kinase/N-acetyl-gamma-glutamyl-phosphate reductase"/>
    <property type="match status" value="1"/>
</dbReference>
<evidence type="ECO:0000256" key="5">
    <source>
        <dbReference type="ARBA" id="ARBA00022679"/>
    </source>
</evidence>
<protein>
    <recommendedName>
        <fullName evidence="2">acetylglutamate kinase</fullName>
        <ecNumber evidence="2">2.7.2.8</ecNumber>
    </recommendedName>
</protein>
<dbReference type="GO" id="GO:0005524">
    <property type="term" value="F:ATP binding"/>
    <property type="evidence" value="ECO:0007669"/>
    <property type="project" value="UniProtKB-KW"/>
</dbReference>
<dbReference type="EC" id="2.7.2.8" evidence="2"/>
<keyword evidence="12" id="KW-1185">Reference proteome</keyword>
<evidence type="ECO:0000256" key="8">
    <source>
        <dbReference type="ARBA" id="ARBA00022840"/>
    </source>
</evidence>
<dbReference type="GO" id="GO:0003942">
    <property type="term" value="F:N-acetyl-gamma-glutamyl-phosphate reductase activity"/>
    <property type="evidence" value="ECO:0007669"/>
    <property type="project" value="TreeGrafter"/>
</dbReference>
<dbReference type="NCBIfam" id="TIGR00761">
    <property type="entry name" value="argB"/>
    <property type="match status" value="1"/>
</dbReference>
<dbReference type="Proteomes" id="UP000754883">
    <property type="component" value="Unassembled WGS sequence"/>
</dbReference>
<comment type="caution">
    <text evidence="11">The sequence shown here is derived from an EMBL/GenBank/DDBJ whole genome shotgun (WGS) entry which is preliminary data.</text>
</comment>
<reference evidence="11 12" key="2">
    <citation type="submission" date="2021-10" db="EMBL/GenBank/DDBJ databases">
        <authorList>
            <person name="Piombo E."/>
        </authorList>
    </citation>
    <scope>NUCLEOTIDE SEQUENCE [LARGE SCALE GENOMIC DNA]</scope>
</reference>
<accession>A0A9N9U527</accession>
<evidence type="ECO:0000256" key="2">
    <source>
        <dbReference type="ARBA" id="ARBA00013065"/>
    </source>
</evidence>
<evidence type="ECO:0000256" key="4">
    <source>
        <dbReference type="ARBA" id="ARBA00022605"/>
    </source>
</evidence>
<dbReference type="Pfam" id="PF00696">
    <property type="entry name" value="AA_kinase"/>
    <property type="match status" value="1"/>
</dbReference>
<dbReference type="InterPro" id="IPR006855">
    <property type="entry name" value="Vertebrate-like_GNAT_dom"/>
</dbReference>
<evidence type="ECO:0000256" key="7">
    <source>
        <dbReference type="ARBA" id="ARBA00022777"/>
    </source>
</evidence>
<evidence type="ECO:0000259" key="10">
    <source>
        <dbReference type="PROSITE" id="PS51731"/>
    </source>
</evidence>
<keyword evidence="7" id="KW-0418">Kinase</keyword>
<evidence type="ECO:0000313" key="11">
    <source>
        <dbReference type="EMBL" id="CAG9979514.1"/>
    </source>
</evidence>
<keyword evidence="6" id="KW-0547">Nucleotide-binding</keyword>
<sequence>MLSSTGVAFRAGARRVAPKAVSRAAGAVAPINGRTVNTTTTTNITNAAITTSIANAATTTNIARSFSTSARVLSASSTSRDRLREIITHTVSSIGSKRESQQWLKLFTSVESQKFAVIKVSGAILQPEFLDDLCRNLLFLYELGLYPILVHGGGVQLNKLLEDAGVEPQFEEGIRVTDAKTLGIARKLFLEENLRFTNRLDELGVATRTISGAFIADYLDKDKWKYVGKITRVNKDAIEKSIEAGYIPVLTSMAESEDGQLLNVNADVAASALAEALQPLKVVYLAEKGGLFDGDGQKISQINLDEEYDHLMAQPWVRYGTKLKIVETKALLDKLPRTSSVAIIHPSDLQKELFTDVGGGTLIRRGSRLSQAKSISDFPDVEKLKEALLRGQVGLDAEAVVDRFIDFLKEKPFTAYYDDAMECLAIVLPKSEDRAVATLSTLSITKTGWLSNVAENVFTVIKRDHPALVWSASEDDENLTWFFEKADGSFNKNGSVLFYYGLDLRDDALVPVYNDFIAHGRTVVGDADLEARLRQAAQATSKSLNAH</sequence>
<feature type="domain" description="N-acetyltransferase" evidence="10">
    <location>
        <begin position="370"/>
        <end position="523"/>
    </location>
</feature>
<dbReference type="GO" id="GO:0005759">
    <property type="term" value="C:mitochondrial matrix"/>
    <property type="evidence" value="ECO:0007669"/>
    <property type="project" value="TreeGrafter"/>
</dbReference>
<reference evidence="12" key="1">
    <citation type="submission" date="2019-06" db="EMBL/GenBank/DDBJ databases">
        <authorList>
            <person name="Broberg M."/>
        </authorList>
    </citation>
    <scope>NUCLEOTIDE SEQUENCE [LARGE SCALE GENOMIC DNA]</scope>
</reference>
<dbReference type="SUPFAM" id="SSF53633">
    <property type="entry name" value="Carbamate kinase-like"/>
    <property type="match status" value="1"/>
</dbReference>
<dbReference type="Gene3D" id="3.40.630.30">
    <property type="match status" value="1"/>
</dbReference>
<keyword evidence="3" id="KW-0055">Arginine biosynthesis</keyword>
<dbReference type="InterPro" id="IPR041734">
    <property type="entry name" value="NAGK-fArgBP"/>
</dbReference>
<evidence type="ECO:0000313" key="12">
    <source>
        <dbReference type="Proteomes" id="UP000754883"/>
    </source>
</evidence>
<dbReference type="PROSITE" id="PS51731">
    <property type="entry name" value="GNAT_NAGS"/>
    <property type="match status" value="1"/>
</dbReference>
<dbReference type="OrthoDB" id="438291at2759"/>
<evidence type="ECO:0000256" key="3">
    <source>
        <dbReference type="ARBA" id="ARBA00022571"/>
    </source>
</evidence>
<evidence type="ECO:0000256" key="6">
    <source>
        <dbReference type="ARBA" id="ARBA00022741"/>
    </source>
</evidence>
<name>A0A9N9U527_9HYPO</name>
<dbReference type="PANTHER" id="PTHR23342:SF0">
    <property type="entry name" value="N-ACETYLGLUTAMATE SYNTHASE, MITOCHONDRIAL"/>
    <property type="match status" value="1"/>
</dbReference>
<evidence type="ECO:0000256" key="1">
    <source>
        <dbReference type="ARBA" id="ARBA00004828"/>
    </source>
</evidence>
<comment type="catalytic activity">
    <reaction evidence="9">
        <text>N-acetyl-L-glutamate + ATP = N-acetyl-L-glutamyl 5-phosphate + ADP</text>
        <dbReference type="Rhea" id="RHEA:14629"/>
        <dbReference type="ChEBI" id="CHEBI:30616"/>
        <dbReference type="ChEBI" id="CHEBI:44337"/>
        <dbReference type="ChEBI" id="CHEBI:57936"/>
        <dbReference type="ChEBI" id="CHEBI:456216"/>
        <dbReference type="EC" id="2.7.2.8"/>
    </reaction>
</comment>
<proteinExistence type="predicted"/>
<keyword evidence="5" id="KW-0808">Transferase</keyword>
<dbReference type="InterPro" id="IPR036393">
    <property type="entry name" value="AceGlu_kinase-like_sf"/>
</dbReference>
<organism evidence="11 12">
    <name type="scientific">Clonostachys byssicola</name>
    <dbReference type="NCBI Taxonomy" id="160290"/>
    <lineage>
        <taxon>Eukaryota</taxon>
        <taxon>Fungi</taxon>
        <taxon>Dikarya</taxon>
        <taxon>Ascomycota</taxon>
        <taxon>Pezizomycotina</taxon>
        <taxon>Sordariomycetes</taxon>
        <taxon>Hypocreomycetidae</taxon>
        <taxon>Hypocreales</taxon>
        <taxon>Bionectriaceae</taxon>
        <taxon>Clonostachys</taxon>
    </lineage>
</organism>
<dbReference type="CDD" id="cd04252">
    <property type="entry name" value="AAK_NAGK-fArgBP"/>
    <property type="match status" value="1"/>
</dbReference>
<keyword evidence="8" id="KW-0067">ATP-binding</keyword>
<comment type="pathway">
    <text evidence="1">Amino-acid biosynthesis; L-arginine biosynthesis; N(2)-acetyl-L-ornithine from L-glutamate: step 2/4.</text>
</comment>
<dbReference type="GO" id="GO:0006526">
    <property type="term" value="P:L-arginine biosynthetic process"/>
    <property type="evidence" value="ECO:0007669"/>
    <property type="project" value="UniProtKB-KW"/>
</dbReference>
<dbReference type="InterPro" id="IPR001048">
    <property type="entry name" value="Asp/Glu/Uridylate_kinase"/>
</dbReference>
<dbReference type="GO" id="GO:0003991">
    <property type="term" value="F:acetylglutamate kinase activity"/>
    <property type="evidence" value="ECO:0007669"/>
    <property type="project" value="UniProtKB-EC"/>
</dbReference>
<dbReference type="InterPro" id="IPR004662">
    <property type="entry name" value="AcgluKinase_fam"/>
</dbReference>
<dbReference type="Pfam" id="PF04768">
    <property type="entry name" value="NAT"/>
    <property type="match status" value="1"/>
</dbReference>
<dbReference type="CDD" id="cd04263">
    <property type="entry name" value="DUF619-NAGK-FABP"/>
    <property type="match status" value="1"/>
</dbReference>
<evidence type="ECO:0000256" key="9">
    <source>
        <dbReference type="ARBA" id="ARBA00048141"/>
    </source>
</evidence>
<dbReference type="AlphaFoldDB" id="A0A9N9U527"/>
<dbReference type="PANTHER" id="PTHR23342">
    <property type="entry name" value="N-ACETYLGLUTAMATE SYNTHASE"/>
    <property type="match status" value="1"/>
</dbReference>
<dbReference type="Gene3D" id="3.40.1160.10">
    <property type="entry name" value="Acetylglutamate kinase-like"/>
    <property type="match status" value="1"/>
</dbReference>
<dbReference type="FunFam" id="3.40.1160.10:FF:000046">
    <property type="entry name" value="N-acetylglutamate kinase / N-acetylglutamate synthase"/>
    <property type="match status" value="1"/>
</dbReference>
<gene>
    <name evidence="11" type="ORF">CBYS24578_00004974</name>
</gene>